<gene>
    <name evidence="3" type="ORF">BKG93_07800</name>
</gene>
<reference evidence="3 4" key="1">
    <citation type="submission" date="2016-10" db="EMBL/GenBank/DDBJ databases">
        <title>Rodentibacter gen. nov. and new species.</title>
        <authorList>
            <person name="Christensen H."/>
        </authorList>
    </citation>
    <scope>NUCLEOTIDE SEQUENCE [LARGE SCALE GENOMIC DNA]</scope>
    <source>
        <strain evidence="3 4">Ppn157</strain>
    </source>
</reference>
<proteinExistence type="predicted"/>
<dbReference type="AlphaFoldDB" id="A0A1V3L3A4"/>
<feature type="compositionally biased region" description="Low complexity" evidence="1">
    <location>
        <begin position="230"/>
        <end position="244"/>
    </location>
</feature>
<name>A0A1V3L3A4_9PAST</name>
<evidence type="ECO:0000313" key="4">
    <source>
        <dbReference type="Proteomes" id="UP000189549"/>
    </source>
</evidence>
<feature type="domain" description="Dit-like phage tail protein N-terminal" evidence="2">
    <location>
        <begin position="17"/>
        <end position="211"/>
    </location>
</feature>
<dbReference type="Proteomes" id="UP000189549">
    <property type="component" value="Unassembled WGS sequence"/>
</dbReference>
<accession>A0A1V3L3A4</accession>
<dbReference type="InterPro" id="IPR048494">
    <property type="entry name" value="Dit-like_N"/>
</dbReference>
<protein>
    <recommendedName>
        <fullName evidence="2">Dit-like phage tail protein N-terminal domain-containing protein</fullName>
    </recommendedName>
</protein>
<dbReference type="RefSeq" id="WP_077476546.1">
    <property type="nucleotide sequence ID" value="NZ_MLAH01000047.1"/>
</dbReference>
<dbReference type="EMBL" id="MLAH01000047">
    <property type="protein sequence ID" value="OOF84427.1"/>
    <property type="molecule type" value="Genomic_DNA"/>
</dbReference>
<dbReference type="Pfam" id="PF21821">
    <property type="entry name" value="Dit_like"/>
    <property type="match status" value="1"/>
</dbReference>
<evidence type="ECO:0000313" key="3">
    <source>
        <dbReference type="EMBL" id="OOF84427.1"/>
    </source>
</evidence>
<sequence length="261" mass="27922">MFSFARVSNRSIGTITFDVVTSEDHQSELSITENPIESGAAIADHAVIQPKTVTINGIMVDHDHGGLGINLPYVGNIRVVTDFLNRFPFPVKVINQTAQTLAKAQRVVSQIGGMLEQAQSAVNSVRKIAPFLPDFDLGGLFSSEGDGRVQKCYADLLACQKSGETIDVQTGIHLYKNMLIQSISVSQAQDGSATFLITAREVFIVDTATVQGADGKNKTSTAGKNKSGRAATQAATKTQQGNTQPAIKTPKEKSVLWNISS</sequence>
<evidence type="ECO:0000259" key="2">
    <source>
        <dbReference type="Pfam" id="PF21821"/>
    </source>
</evidence>
<feature type="region of interest" description="Disordered" evidence="1">
    <location>
        <begin position="214"/>
        <end position="261"/>
    </location>
</feature>
<comment type="caution">
    <text evidence="3">The sequence shown here is derived from an EMBL/GenBank/DDBJ whole genome shotgun (WGS) entry which is preliminary data.</text>
</comment>
<organism evidence="3 4">
    <name type="scientific">Rodentibacter ratti</name>
    <dbReference type="NCBI Taxonomy" id="1906745"/>
    <lineage>
        <taxon>Bacteria</taxon>
        <taxon>Pseudomonadati</taxon>
        <taxon>Pseudomonadota</taxon>
        <taxon>Gammaproteobacteria</taxon>
        <taxon>Pasteurellales</taxon>
        <taxon>Pasteurellaceae</taxon>
        <taxon>Rodentibacter</taxon>
    </lineage>
</organism>
<evidence type="ECO:0000256" key="1">
    <source>
        <dbReference type="SAM" id="MobiDB-lite"/>
    </source>
</evidence>